<sequence length="307" mass="33668">MFNNIITLGASGRIERKVEDYDELVDDYGQLNEKVKNKTDLLNKDLEKLIVEKVNSIRVLKKISHIIETIQIKDRNLADKGLLEINERVDFQQIYSTLTAGEMAINTTKGISTGIGTALGSWALVSSFGAATTGATIATLSGAAATNATLAWFGGGALAAGGGGMALGTTVLGGLVAVPALVAYGAFSHVKAGKKIKEIELEMNIILKSIDQMEEQVLSMELMAERAKELKFALEKSREVFNHEVTKINKVLFPYKFLSKWIKLIRKKVFKRSYYTKKDIENIQYIGNLATSFSILIDTTIVNLKGE</sequence>
<proteinExistence type="predicted"/>
<evidence type="ECO:0000313" key="3">
    <source>
        <dbReference type="EMBL" id="QBP41981.1"/>
    </source>
</evidence>
<gene>
    <name evidence="3" type="ORF">E2636_12835</name>
</gene>
<keyword evidence="4" id="KW-1185">Reference proteome</keyword>
<dbReference type="OrthoDB" id="2449235at2"/>
<dbReference type="AlphaFoldDB" id="A0A4P6ZZH8"/>
<evidence type="ECO:0000313" key="4">
    <source>
        <dbReference type="Proteomes" id="UP000294292"/>
    </source>
</evidence>
<keyword evidence="1" id="KW-0175">Coiled coil</keyword>
<dbReference type="RefSeq" id="WP_134210550.1">
    <property type="nucleotide sequence ID" value="NZ_CP038015.1"/>
</dbReference>
<keyword evidence="2" id="KW-0812">Transmembrane</keyword>
<reference evidence="3 4" key="1">
    <citation type="submission" date="2019-03" db="EMBL/GenBank/DDBJ databases">
        <title>Complete genome sequence of Paenisporosarcina antarctica CGMCC 1.6503T.</title>
        <authorList>
            <person name="Rong J.-C."/>
            <person name="Chi N.-Y."/>
            <person name="Zhang Q.-F."/>
        </authorList>
    </citation>
    <scope>NUCLEOTIDE SEQUENCE [LARGE SCALE GENOMIC DNA]</scope>
    <source>
        <strain evidence="3 4">CGMCC 1.6503</strain>
    </source>
</reference>
<feature type="coiled-coil region" evidence="1">
    <location>
        <begin position="14"/>
        <end position="52"/>
    </location>
</feature>
<evidence type="ECO:0000256" key="2">
    <source>
        <dbReference type="SAM" id="Phobius"/>
    </source>
</evidence>
<keyword evidence="2" id="KW-1133">Transmembrane helix</keyword>
<feature type="transmembrane region" description="Helical" evidence="2">
    <location>
        <begin position="122"/>
        <end position="145"/>
    </location>
</feature>
<protein>
    <submittedName>
        <fullName evidence="3">Uncharacterized protein</fullName>
    </submittedName>
</protein>
<dbReference type="EMBL" id="CP038015">
    <property type="protein sequence ID" value="QBP41981.1"/>
    <property type="molecule type" value="Genomic_DNA"/>
</dbReference>
<keyword evidence="2" id="KW-0472">Membrane</keyword>
<accession>A0A4P6ZZH8</accession>
<feature type="transmembrane region" description="Helical" evidence="2">
    <location>
        <begin position="165"/>
        <end position="187"/>
    </location>
</feature>
<dbReference type="Proteomes" id="UP000294292">
    <property type="component" value="Chromosome"/>
</dbReference>
<dbReference type="KEGG" id="panc:E2636_12835"/>
<feature type="coiled-coil region" evidence="1">
    <location>
        <begin position="196"/>
        <end position="230"/>
    </location>
</feature>
<evidence type="ECO:0000256" key="1">
    <source>
        <dbReference type="SAM" id="Coils"/>
    </source>
</evidence>
<name>A0A4P6ZZH8_9BACL</name>
<organism evidence="3 4">
    <name type="scientific">Paenisporosarcina antarctica</name>
    <dbReference type="NCBI Taxonomy" id="417367"/>
    <lineage>
        <taxon>Bacteria</taxon>
        <taxon>Bacillati</taxon>
        <taxon>Bacillota</taxon>
        <taxon>Bacilli</taxon>
        <taxon>Bacillales</taxon>
        <taxon>Caryophanaceae</taxon>
        <taxon>Paenisporosarcina</taxon>
    </lineage>
</organism>